<evidence type="ECO:0000313" key="4">
    <source>
        <dbReference type="Proteomes" id="UP000825935"/>
    </source>
</evidence>
<proteinExistence type="inferred from homology"/>
<dbReference type="EMBL" id="CM035407">
    <property type="protein sequence ID" value="KAH7443209.1"/>
    <property type="molecule type" value="Genomic_DNA"/>
</dbReference>
<name>A0A8T2V806_CERRI</name>
<dbReference type="InterPro" id="IPR008962">
    <property type="entry name" value="PapD-like_sf"/>
</dbReference>
<dbReference type="OMA" id="ISPRECN"/>
<dbReference type="Proteomes" id="UP000825935">
    <property type="component" value="Chromosome 2"/>
</dbReference>
<dbReference type="InterPro" id="IPR016763">
    <property type="entry name" value="VAP"/>
</dbReference>
<feature type="domain" description="MSP" evidence="2">
    <location>
        <begin position="83"/>
        <end position="203"/>
    </location>
</feature>
<dbReference type="EMBL" id="CM035407">
    <property type="protein sequence ID" value="KAH7443208.1"/>
    <property type="molecule type" value="Genomic_DNA"/>
</dbReference>
<dbReference type="InterPro" id="IPR000535">
    <property type="entry name" value="MSP_dom"/>
</dbReference>
<gene>
    <name evidence="3" type="ORF">KP509_02G025900</name>
</gene>
<dbReference type="AlphaFoldDB" id="A0A8T2V806"/>
<comment type="caution">
    <text evidence="3">The sequence shown here is derived from an EMBL/GenBank/DDBJ whole genome shotgun (WGS) entry which is preliminary data.</text>
</comment>
<dbReference type="GO" id="GO:0061817">
    <property type="term" value="P:endoplasmic reticulum-plasma membrane tethering"/>
    <property type="evidence" value="ECO:0007669"/>
    <property type="project" value="TreeGrafter"/>
</dbReference>
<dbReference type="OrthoDB" id="845153at2759"/>
<keyword evidence="4" id="KW-1185">Reference proteome</keyword>
<reference evidence="3" key="1">
    <citation type="submission" date="2021-08" db="EMBL/GenBank/DDBJ databases">
        <title>WGS assembly of Ceratopteris richardii.</title>
        <authorList>
            <person name="Marchant D.B."/>
            <person name="Chen G."/>
            <person name="Jenkins J."/>
            <person name="Shu S."/>
            <person name="Leebens-Mack J."/>
            <person name="Grimwood J."/>
            <person name="Schmutz J."/>
            <person name="Soltis P."/>
            <person name="Soltis D."/>
            <person name="Chen Z.-H."/>
        </authorList>
    </citation>
    <scope>NUCLEOTIDE SEQUENCE</scope>
    <source>
        <strain evidence="3">Whitten #5841</strain>
        <tissue evidence="3">Leaf</tissue>
    </source>
</reference>
<dbReference type="Gene3D" id="2.60.40.10">
    <property type="entry name" value="Immunoglobulins"/>
    <property type="match status" value="1"/>
</dbReference>
<dbReference type="InterPro" id="IPR013783">
    <property type="entry name" value="Ig-like_fold"/>
</dbReference>
<accession>A0A8T2V806</accession>
<dbReference type="Pfam" id="PF00635">
    <property type="entry name" value="Motile_Sperm"/>
    <property type="match status" value="1"/>
</dbReference>
<protein>
    <recommendedName>
        <fullName evidence="2">MSP domain-containing protein</fullName>
    </recommendedName>
</protein>
<sequence length="265" mass="30528">MTVLENKIIEHGGGKKWNLCKKIWREEYSEGHSRRNLISGVLSSDESPQDTLPHRDRHVHHIHDVGDRFLLKAFTMTLLHRRRLRFEPNKKLCFPYEPGKQATSAVKIKNICRSSIAFKFQTTAPRSCFMRPPCGVLLPGESTVATVVKLIHRPQRRARANQAKDKFKIISLKMEQGIEFTPELFDEHKDKVVVEQILGIQFLDPDQPSSELQKLKSLIAEAEAVNDASRKPEERDHERFIGPGNILEEWNKMKLARHNGKEDAK</sequence>
<evidence type="ECO:0000256" key="1">
    <source>
        <dbReference type="ARBA" id="ARBA00008932"/>
    </source>
</evidence>
<dbReference type="PROSITE" id="PS50202">
    <property type="entry name" value="MSP"/>
    <property type="match status" value="1"/>
</dbReference>
<dbReference type="PANTHER" id="PTHR10809:SF58">
    <property type="entry name" value="VESICLE-ASSOCIATED PROTEIN 4-2"/>
    <property type="match status" value="1"/>
</dbReference>
<organism evidence="3 4">
    <name type="scientific">Ceratopteris richardii</name>
    <name type="common">Triangle waterfern</name>
    <dbReference type="NCBI Taxonomy" id="49495"/>
    <lineage>
        <taxon>Eukaryota</taxon>
        <taxon>Viridiplantae</taxon>
        <taxon>Streptophyta</taxon>
        <taxon>Embryophyta</taxon>
        <taxon>Tracheophyta</taxon>
        <taxon>Polypodiopsida</taxon>
        <taxon>Polypodiidae</taxon>
        <taxon>Polypodiales</taxon>
        <taxon>Pteridineae</taxon>
        <taxon>Pteridaceae</taxon>
        <taxon>Parkerioideae</taxon>
        <taxon>Ceratopteris</taxon>
    </lineage>
</organism>
<comment type="similarity">
    <text evidence="1">Belongs to the VAMP-associated protein (VAP) (TC 9.B.17) family.</text>
</comment>
<dbReference type="GO" id="GO:0090158">
    <property type="term" value="P:endoplasmic reticulum membrane organization"/>
    <property type="evidence" value="ECO:0007669"/>
    <property type="project" value="TreeGrafter"/>
</dbReference>
<dbReference type="GO" id="GO:0005886">
    <property type="term" value="C:plasma membrane"/>
    <property type="evidence" value="ECO:0007669"/>
    <property type="project" value="TreeGrafter"/>
</dbReference>
<dbReference type="PANTHER" id="PTHR10809">
    <property type="entry name" value="VESICLE-ASSOCIATED MEMBRANE PROTEIN-ASSOCIATED PROTEIN"/>
    <property type="match status" value="1"/>
</dbReference>
<evidence type="ECO:0000259" key="2">
    <source>
        <dbReference type="PROSITE" id="PS50202"/>
    </source>
</evidence>
<dbReference type="SUPFAM" id="SSF49354">
    <property type="entry name" value="PapD-like"/>
    <property type="match status" value="1"/>
</dbReference>
<evidence type="ECO:0000313" key="3">
    <source>
        <dbReference type="EMBL" id="KAH7443208.1"/>
    </source>
</evidence>
<dbReference type="GO" id="GO:0005789">
    <property type="term" value="C:endoplasmic reticulum membrane"/>
    <property type="evidence" value="ECO:0007669"/>
    <property type="project" value="InterPro"/>
</dbReference>